<dbReference type="SMART" id="SM00418">
    <property type="entry name" value="HTH_ARSR"/>
    <property type="match status" value="1"/>
</dbReference>
<accession>A0A7C4VUZ5</accession>
<dbReference type="PRINTS" id="PR00778">
    <property type="entry name" value="HTHARSR"/>
</dbReference>
<sequence length="97" mass="11051">MQIEKVEKSIDFENIAEILRIVSHPTRLQILYELRGGKKCVCQLLSEIPVSQSNLSQHLSVLKLAGLVKDKRQGNMVEYELTDNKLIQQVISCLENT</sequence>
<dbReference type="InterPro" id="IPR011991">
    <property type="entry name" value="ArsR-like_HTH"/>
</dbReference>
<dbReference type="InterPro" id="IPR051011">
    <property type="entry name" value="Metal_resp_trans_reg"/>
</dbReference>
<evidence type="ECO:0000256" key="3">
    <source>
        <dbReference type="ARBA" id="ARBA00023163"/>
    </source>
</evidence>
<evidence type="ECO:0000256" key="1">
    <source>
        <dbReference type="ARBA" id="ARBA00023015"/>
    </source>
</evidence>
<name>A0A7C4VUZ5_FERPE</name>
<dbReference type="EMBL" id="DSZT01000040">
    <property type="protein sequence ID" value="HGU41545.1"/>
    <property type="molecule type" value="Genomic_DNA"/>
</dbReference>
<comment type="caution">
    <text evidence="6">The sequence shown here is derived from an EMBL/GenBank/DDBJ whole genome shotgun (WGS) entry which is preliminary data.</text>
</comment>
<dbReference type="InterPro" id="IPR001845">
    <property type="entry name" value="HTH_ArsR_DNA-bd_dom"/>
</dbReference>
<organism evidence="6">
    <name type="scientific">Fervidobacterium pennivorans</name>
    <dbReference type="NCBI Taxonomy" id="93466"/>
    <lineage>
        <taxon>Bacteria</taxon>
        <taxon>Thermotogati</taxon>
        <taxon>Thermotogota</taxon>
        <taxon>Thermotogae</taxon>
        <taxon>Thermotogales</taxon>
        <taxon>Fervidobacteriaceae</taxon>
        <taxon>Fervidobacterium</taxon>
    </lineage>
</organism>
<dbReference type="EMBL" id="DTBH01000151">
    <property type="protein sequence ID" value="HGQ77691.1"/>
    <property type="molecule type" value="Genomic_DNA"/>
</dbReference>
<dbReference type="SUPFAM" id="SSF46785">
    <property type="entry name" value="Winged helix' DNA-binding domain"/>
    <property type="match status" value="1"/>
</dbReference>
<dbReference type="PANTHER" id="PTHR43132">
    <property type="entry name" value="ARSENICAL RESISTANCE OPERON REPRESSOR ARSR-RELATED"/>
    <property type="match status" value="1"/>
</dbReference>
<keyword evidence="3" id="KW-0804">Transcription</keyword>
<protein>
    <submittedName>
        <fullName evidence="6">ArsR family transcriptional regulator</fullName>
    </submittedName>
</protein>
<keyword evidence="2" id="KW-0238">DNA-binding</keyword>
<dbReference type="NCBIfam" id="NF033788">
    <property type="entry name" value="HTH_metalloreg"/>
    <property type="match status" value="1"/>
</dbReference>
<dbReference type="PROSITE" id="PS50987">
    <property type="entry name" value="HTH_ARSR_2"/>
    <property type="match status" value="1"/>
</dbReference>
<dbReference type="AlphaFoldDB" id="A0A7C4VUZ5"/>
<dbReference type="Gene3D" id="1.10.10.10">
    <property type="entry name" value="Winged helix-like DNA-binding domain superfamily/Winged helix DNA-binding domain"/>
    <property type="match status" value="1"/>
</dbReference>
<dbReference type="Pfam" id="PF01022">
    <property type="entry name" value="HTH_5"/>
    <property type="match status" value="1"/>
</dbReference>
<dbReference type="PANTHER" id="PTHR43132:SF2">
    <property type="entry name" value="ARSENICAL RESISTANCE OPERON REPRESSOR ARSR-RELATED"/>
    <property type="match status" value="1"/>
</dbReference>
<proteinExistence type="predicted"/>
<evidence type="ECO:0000259" key="4">
    <source>
        <dbReference type="PROSITE" id="PS50987"/>
    </source>
</evidence>
<dbReference type="GO" id="GO:0003677">
    <property type="term" value="F:DNA binding"/>
    <property type="evidence" value="ECO:0007669"/>
    <property type="project" value="UniProtKB-KW"/>
</dbReference>
<evidence type="ECO:0000256" key="2">
    <source>
        <dbReference type="ARBA" id="ARBA00023125"/>
    </source>
</evidence>
<reference evidence="6" key="1">
    <citation type="journal article" date="2020" name="mSystems">
        <title>Genome- and Community-Level Interaction Insights into Carbon Utilization and Element Cycling Functions of Hydrothermarchaeota in Hydrothermal Sediment.</title>
        <authorList>
            <person name="Zhou Z."/>
            <person name="Liu Y."/>
            <person name="Xu W."/>
            <person name="Pan J."/>
            <person name="Luo Z.H."/>
            <person name="Li M."/>
        </authorList>
    </citation>
    <scope>NUCLEOTIDE SEQUENCE [LARGE SCALE GENOMIC DNA]</scope>
    <source>
        <strain evidence="6">SpSt-604</strain>
        <strain evidence="5">SpSt-640</strain>
    </source>
</reference>
<dbReference type="CDD" id="cd00090">
    <property type="entry name" value="HTH_ARSR"/>
    <property type="match status" value="1"/>
</dbReference>
<dbReference type="GO" id="GO:0003700">
    <property type="term" value="F:DNA-binding transcription factor activity"/>
    <property type="evidence" value="ECO:0007669"/>
    <property type="project" value="InterPro"/>
</dbReference>
<gene>
    <name evidence="6" type="ORF">ENT72_01265</name>
    <name evidence="5" type="ORF">ENU12_07310</name>
</gene>
<dbReference type="InterPro" id="IPR036390">
    <property type="entry name" value="WH_DNA-bd_sf"/>
</dbReference>
<evidence type="ECO:0000313" key="6">
    <source>
        <dbReference type="EMBL" id="HGU41545.1"/>
    </source>
</evidence>
<dbReference type="InterPro" id="IPR036388">
    <property type="entry name" value="WH-like_DNA-bd_sf"/>
</dbReference>
<evidence type="ECO:0000313" key="5">
    <source>
        <dbReference type="EMBL" id="HGQ77691.1"/>
    </source>
</evidence>
<keyword evidence="1" id="KW-0805">Transcription regulation</keyword>
<feature type="domain" description="HTH arsR-type" evidence="4">
    <location>
        <begin position="7"/>
        <end position="97"/>
    </location>
</feature>